<dbReference type="Proteomes" id="UP000541444">
    <property type="component" value="Unassembled WGS sequence"/>
</dbReference>
<feature type="compositionally biased region" description="Basic and acidic residues" evidence="6">
    <location>
        <begin position="810"/>
        <end position="821"/>
    </location>
</feature>
<gene>
    <name evidence="8" type="ORF">GIB67_018656</name>
</gene>
<dbReference type="Gene3D" id="3.40.50.300">
    <property type="entry name" value="P-loop containing nucleotide triphosphate hydrolases"/>
    <property type="match status" value="2"/>
</dbReference>
<keyword evidence="4" id="KW-0804">Transcription</keyword>
<proteinExistence type="inferred from homology"/>
<evidence type="ECO:0000256" key="3">
    <source>
        <dbReference type="ARBA" id="ARBA00023015"/>
    </source>
</evidence>
<evidence type="ECO:0000313" key="9">
    <source>
        <dbReference type="Proteomes" id="UP000541444"/>
    </source>
</evidence>
<keyword evidence="3" id="KW-0805">Transcription regulation</keyword>
<dbReference type="SUPFAM" id="SSF52540">
    <property type="entry name" value="P-loop containing nucleoside triphosphate hydrolases"/>
    <property type="match status" value="1"/>
</dbReference>
<dbReference type="PROSITE" id="PS51903">
    <property type="entry name" value="CLP_R"/>
    <property type="match status" value="1"/>
</dbReference>
<comment type="caution">
    <text evidence="8">The sequence shown here is derived from an EMBL/GenBank/DDBJ whole genome shotgun (WGS) entry which is preliminary data.</text>
</comment>
<dbReference type="InterPro" id="IPR058954">
    <property type="entry name" value="AAA_lid_SMAX1"/>
</dbReference>
<dbReference type="Pfam" id="PF07724">
    <property type="entry name" value="AAA_2"/>
    <property type="match status" value="1"/>
</dbReference>
<dbReference type="Pfam" id="PF02861">
    <property type="entry name" value="Clp_N"/>
    <property type="match status" value="1"/>
</dbReference>
<comment type="similarity">
    <text evidence="1">Belongs to the ClpA/ClpB family.</text>
</comment>
<dbReference type="GO" id="GO:0005524">
    <property type="term" value="F:ATP binding"/>
    <property type="evidence" value="ECO:0007669"/>
    <property type="project" value="InterPro"/>
</dbReference>
<dbReference type="SUPFAM" id="SSF81923">
    <property type="entry name" value="Double Clp-N motif"/>
    <property type="match status" value="1"/>
</dbReference>
<dbReference type="FunFam" id="1.10.1780.10:FF:000005">
    <property type="entry name" value="protein SUPPRESSOR OF MAX2 1"/>
    <property type="match status" value="1"/>
</dbReference>
<evidence type="ECO:0000259" key="7">
    <source>
        <dbReference type="PROSITE" id="PS51903"/>
    </source>
</evidence>
<feature type="compositionally biased region" description="Basic and acidic residues" evidence="6">
    <location>
        <begin position="582"/>
        <end position="591"/>
    </location>
</feature>
<dbReference type="PANTHER" id="PTHR43572">
    <property type="entry name" value="CHAPERONE PROTEIN CLPD, CHLOROPLASTIC"/>
    <property type="match status" value="1"/>
</dbReference>
<feature type="region of interest" description="Disordered" evidence="6">
    <location>
        <begin position="808"/>
        <end position="872"/>
    </location>
</feature>
<evidence type="ECO:0000256" key="4">
    <source>
        <dbReference type="ARBA" id="ARBA00023163"/>
    </source>
</evidence>
<reference evidence="8 9" key="1">
    <citation type="journal article" date="2020" name="IScience">
        <title>Genome Sequencing of the Endangered Kingdonia uniflora (Circaeasteraceae, Ranunculales) Reveals Potential Mechanisms of Evolutionary Specialization.</title>
        <authorList>
            <person name="Sun Y."/>
            <person name="Deng T."/>
            <person name="Zhang A."/>
            <person name="Moore M.J."/>
            <person name="Landis J.B."/>
            <person name="Lin N."/>
            <person name="Zhang H."/>
            <person name="Zhang X."/>
            <person name="Huang J."/>
            <person name="Zhang X."/>
            <person name="Sun H."/>
            <person name="Wang H."/>
        </authorList>
    </citation>
    <scope>NUCLEOTIDE SEQUENCE [LARGE SCALE GENOMIC DNA]</scope>
    <source>
        <strain evidence="8">TB1705</strain>
        <tissue evidence="8">Leaf</tissue>
    </source>
</reference>
<dbReference type="EMBL" id="JACGCM010001805">
    <property type="protein sequence ID" value="KAF6149078.1"/>
    <property type="molecule type" value="Genomic_DNA"/>
</dbReference>
<dbReference type="InterPro" id="IPR004176">
    <property type="entry name" value="Clp_R_N"/>
</dbReference>
<accession>A0A7J7M2R0</accession>
<name>A0A7J7M2R0_9MAGN</name>
<sequence>MTRAGLSTILQTLTPDASNVLNQSIAEASRRSHGQTTPLHVAATLLESPSGFLSQACIRSHPNSSHPLQCRALELCFSVALERLPAAPSVSGEPQLSNALVAALKRAQAHQRRGCPEQQQQPLLAVKVELEQLIVSILDDPSVSRVMREASFSSPAVKATIEQSLNHNPSVSVSNLSTNCLTSSSIGFRPNRNLYLNPKLQQGNSDQPRQVRRDEVKRVMDILLRSKKRNPVLVGDSEPEFVVKELLEKIEKKEVAEGLLRNVQVVQFSSDRTEIPAKLKELGDLIDRRTGGILVNLGDLKWLVEQSPAGSGSLISETGKVAVAEMGKLLTRFREGNNKVRLWFVGTATCETYMRCQVHHPSMENDWDLQAVPIAAKSPLPGLFPRMGGNGILSSSVGSLTPLKGYQSPFPRRTAEKCCPLCTQSYEEELAKTVAKEYENTSTDEKLEVANRQPLPQWLQIAKPDQSHQTPIKDQELIRKQKSEELLKKWNYTCARLHPGFHQNLNSGSERLVPSILSTMPHYSSLGRPMVQPKLQNRILGGALQMNQSSVLNPRSECLVSPPRSPVGLDLVLGRSKFGRNSPERPQREPNMEFTQTEKVSTTLDPDSFKSLFKGLTEKVWWQKDAAAAISATVVHCRSGNSRRQGFGCKSDTWMLFAGPDRVGKKKMATAVSELVNRATPITIRLGSRCYYDHDDDESDVNFRGKTTLDKIAITVERNPSSVIVLEDIDRADMLVSGSIKRAIERGRLPDSHGREVSLKNVIFILTTNWVPETIKDSPNWLPNREERLASVANKGWQLQLSVGPKNVKRRPDWLDEDNRPTKAARTDGGAGSGPGSPAVSFDLNQMAEAEGETAEGSRNSSDLTVEHDHEPTTVSRELLSCIDEVIFFNPVDFGSLKSKVATTIATQFSTIVGDGQVIDVDKEALDQIVGGIWFGRTELEAWTENVLAPSFIKVKDSLPVQPSTADVNNTTIVKLVSVRDSERRSNGDRLPSKITVVVADGHQRSGV</sequence>
<feature type="region of interest" description="Disordered" evidence="6">
    <location>
        <begin position="576"/>
        <end position="598"/>
    </location>
</feature>
<dbReference type="GO" id="GO:0016887">
    <property type="term" value="F:ATP hydrolysis activity"/>
    <property type="evidence" value="ECO:0007669"/>
    <property type="project" value="InterPro"/>
</dbReference>
<dbReference type="InterPro" id="IPR027417">
    <property type="entry name" value="P-loop_NTPase"/>
</dbReference>
<feature type="domain" description="Clp R" evidence="7">
    <location>
        <begin position="9"/>
        <end position="168"/>
    </location>
</feature>
<dbReference type="Pfam" id="PF23569">
    <property type="entry name" value="NBD_SMAX1"/>
    <property type="match status" value="1"/>
</dbReference>
<dbReference type="Gene3D" id="1.10.1780.10">
    <property type="entry name" value="Clp, N-terminal domain"/>
    <property type="match status" value="1"/>
</dbReference>
<protein>
    <recommendedName>
        <fullName evidence="7">Clp R domain-containing protein</fullName>
    </recommendedName>
</protein>
<dbReference type="InterPro" id="IPR051650">
    <property type="entry name" value="SL_signaling_regulator"/>
</dbReference>
<evidence type="ECO:0000313" key="8">
    <source>
        <dbReference type="EMBL" id="KAF6149078.1"/>
    </source>
</evidence>
<keyword evidence="9" id="KW-1185">Reference proteome</keyword>
<dbReference type="Pfam" id="PF26587">
    <property type="entry name" value="AAA_lid_SMAX1"/>
    <property type="match status" value="1"/>
</dbReference>
<evidence type="ECO:0000256" key="1">
    <source>
        <dbReference type="ARBA" id="ARBA00008675"/>
    </source>
</evidence>
<dbReference type="InterPro" id="IPR036628">
    <property type="entry name" value="Clp_N_dom_sf"/>
</dbReference>
<dbReference type="InterPro" id="IPR003959">
    <property type="entry name" value="ATPase_AAA_core"/>
</dbReference>
<dbReference type="OrthoDB" id="1929681at2759"/>
<dbReference type="PANTHER" id="PTHR43572:SF13">
    <property type="entry name" value="PROTEIN SUPPRESSOR OF MAX2 1"/>
    <property type="match status" value="1"/>
</dbReference>
<organism evidence="8 9">
    <name type="scientific">Kingdonia uniflora</name>
    <dbReference type="NCBI Taxonomy" id="39325"/>
    <lineage>
        <taxon>Eukaryota</taxon>
        <taxon>Viridiplantae</taxon>
        <taxon>Streptophyta</taxon>
        <taxon>Embryophyta</taxon>
        <taxon>Tracheophyta</taxon>
        <taxon>Spermatophyta</taxon>
        <taxon>Magnoliopsida</taxon>
        <taxon>Ranunculales</taxon>
        <taxon>Circaeasteraceae</taxon>
        <taxon>Kingdonia</taxon>
    </lineage>
</organism>
<dbReference type="CDD" id="cd19499">
    <property type="entry name" value="RecA-like_ClpB_Hsp104-like"/>
    <property type="match status" value="1"/>
</dbReference>
<evidence type="ECO:0000256" key="2">
    <source>
        <dbReference type="ARBA" id="ARBA00022737"/>
    </source>
</evidence>
<evidence type="ECO:0000256" key="6">
    <source>
        <dbReference type="SAM" id="MobiDB-lite"/>
    </source>
</evidence>
<evidence type="ECO:0000256" key="5">
    <source>
        <dbReference type="PROSITE-ProRule" id="PRU01251"/>
    </source>
</evidence>
<keyword evidence="2 5" id="KW-0677">Repeat</keyword>
<dbReference type="AlphaFoldDB" id="A0A7J7M2R0"/>
<dbReference type="InterPro" id="IPR058680">
    <property type="entry name" value="NBD_SMAX1-like"/>
</dbReference>